<dbReference type="Proteomes" id="UP001196601">
    <property type="component" value="Unassembled WGS sequence"/>
</dbReference>
<proteinExistence type="predicted"/>
<dbReference type="PROSITE" id="PS00197">
    <property type="entry name" value="2FE2S_FER_1"/>
    <property type="match status" value="1"/>
</dbReference>
<dbReference type="CDD" id="cd00207">
    <property type="entry name" value="fer2"/>
    <property type="match status" value="1"/>
</dbReference>
<dbReference type="Pfam" id="PF00111">
    <property type="entry name" value="Fer2"/>
    <property type="match status" value="1"/>
</dbReference>
<evidence type="ECO:0000259" key="1">
    <source>
        <dbReference type="PROSITE" id="PS51085"/>
    </source>
</evidence>
<feature type="domain" description="2Fe-2S ferredoxin-type" evidence="1">
    <location>
        <begin position="2"/>
        <end position="97"/>
    </location>
</feature>
<dbReference type="Gene3D" id="3.10.20.30">
    <property type="match status" value="1"/>
</dbReference>
<reference evidence="2 3" key="1">
    <citation type="journal article" date="2021" name="Syst. Appl. Microbiol.">
        <title>Pseudomonas lalucatii sp. nov. isolated from Vallgornera, a karstic cave in Mallorca, Western Mediterranean.</title>
        <authorList>
            <person name="Busquets A."/>
            <person name="Mulet M."/>
            <person name="Gomila M."/>
            <person name="Garcia-Valdes E."/>
        </authorList>
    </citation>
    <scope>NUCLEOTIDE SEQUENCE [LARGE SCALE GENOMIC DNA]</scope>
    <source>
        <strain evidence="2 3">R1b54</strain>
    </source>
</reference>
<gene>
    <name evidence="2" type="ORF">I0D00_03680</name>
</gene>
<comment type="caution">
    <text evidence="2">The sequence shown here is derived from an EMBL/GenBank/DDBJ whole genome shotgun (WGS) entry which is preliminary data.</text>
</comment>
<accession>A0ABS5PX29</accession>
<evidence type="ECO:0000313" key="3">
    <source>
        <dbReference type="Proteomes" id="UP001196601"/>
    </source>
</evidence>
<dbReference type="PROSITE" id="PS51085">
    <property type="entry name" value="2FE2S_FER_2"/>
    <property type="match status" value="1"/>
</dbReference>
<protein>
    <submittedName>
        <fullName evidence="2">2Fe-2S iron-sulfur cluster binding domain-containing protein</fullName>
    </submittedName>
</protein>
<evidence type="ECO:0000313" key="2">
    <source>
        <dbReference type="EMBL" id="MBS7661052.1"/>
    </source>
</evidence>
<dbReference type="InterPro" id="IPR006058">
    <property type="entry name" value="2Fe2S_fd_BS"/>
</dbReference>
<organism evidence="2 3">
    <name type="scientific">Pseudomonas lalucatii</name>
    <dbReference type="NCBI Taxonomy" id="1424203"/>
    <lineage>
        <taxon>Bacteria</taxon>
        <taxon>Pseudomonadati</taxon>
        <taxon>Pseudomonadota</taxon>
        <taxon>Gammaproteobacteria</taxon>
        <taxon>Pseudomonadales</taxon>
        <taxon>Pseudomonadaceae</taxon>
        <taxon>Pseudomonas</taxon>
    </lineage>
</organism>
<sequence length="112" mass="12051">MNSASYEVQEVFSGQRFHCAEGQSVLQAMEQQGKRCVPVGCRGGGCGLCKVRVLSGSYQRGQMSCKHVPDEAASQGVALACQVFPRSDLNIECLRQTGAGDHNNKNQQEVSS</sequence>
<keyword evidence="3" id="KW-1185">Reference proteome</keyword>
<dbReference type="EMBL" id="JADPMV010000001">
    <property type="protein sequence ID" value="MBS7661052.1"/>
    <property type="molecule type" value="Genomic_DNA"/>
</dbReference>
<dbReference type="InterPro" id="IPR036010">
    <property type="entry name" value="2Fe-2S_ferredoxin-like_sf"/>
</dbReference>
<dbReference type="InterPro" id="IPR012675">
    <property type="entry name" value="Beta-grasp_dom_sf"/>
</dbReference>
<name>A0ABS5PX29_9PSED</name>
<dbReference type="InterPro" id="IPR001041">
    <property type="entry name" value="2Fe-2S_ferredoxin-type"/>
</dbReference>
<dbReference type="SUPFAM" id="SSF54292">
    <property type="entry name" value="2Fe-2S ferredoxin-like"/>
    <property type="match status" value="1"/>
</dbReference>
<dbReference type="RefSeq" id="WP_213638396.1">
    <property type="nucleotide sequence ID" value="NZ_JADPMV010000001.1"/>
</dbReference>